<evidence type="ECO:0000256" key="2">
    <source>
        <dbReference type="ARBA" id="ARBA00022475"/>
    </source>
</evidence>
<evidence type="ECO:0000256" key="3">
    <source>
        <dbReference type="ARBA" id="ARBA00022692"/>
    </source>
</evidence>
<dbReference type="InterPro" id="IPR002797">
    <property type="entry name" value="Polysacc_synth"/>
</dbReference>
<dbReference type="InterPro" id="IPR024923">
    <property type="entry name" value="PG_synth_SpoVB"/>
</dbReference>
<dbReference type="PANTHER" id="PTHR30250">
    <property type="entry name" value="PST FAMILY PREDICTED COLANIC ACID TRANSPORTER"/>
    <property type="match status" value="1"/>
</dbReference>
<dbReference type="InterPro" id="IPR050833">
    <property type="entry name" value="Poly_Biosynth_Transport"/>
</dbReference>
<dbReference type="GO" id="GO:0005886">
    <property type="term" value="C:plasma membrane"/>
    <property type="evidence" value="ECO:0007669"/>
    <property type="project" value="UniProtKB-SubCell"/>
</dbReference>
<dbReference type="PIRSF" id="PIRSF038958">
    <property type="entry name" value="PG_synth_SpoVB"/>
    <property type="match status" value="1"/>
</dbReference>
<dbReference type="Proteomes" id="UP000823618">
    <property type="component" value="Unassembled WGS sequence"/>
</dbReference>
<evidence type="ECO:0000313" key="8">
    <source>
        <dbReference type="Proteomes" id="UP000823618"/>
    </source>
</evidence>
<reference evidence="7" key="2">
    <citation type="journal article" date="2021" name="PeerJ">
        <title>Extensive microbial diversity within the chicken gut microbiome revealed by metagenomics and culture.</title>
        <authorList>
            <person name="Gilroy R."/>
            <person name="Ravi A."/>
            <person name="Getino M."/>
            <person name="Pursley I."/>
            <person name="Horton D.L."/>
            <person name="Alikhan N.F."/>
            <person name="Baker D."/>
            <person name="Gharbi K."/>
            <person name="Hall N."/>
            <person name="Watson M."/>
            <person name="Adriaenssens E.M."/>
            <person name="Foster-Nyarko E."/>
            <person name="Jarju S."/>
            <person name="Secka A."/>
            <person name="Antonio M."/>
            <person name="Oren A."/>
            <person name="Chaudhuri R.R."/>
            <person name="La Ragione R."/>
            <person name="Hildebrand F."/>
            <person name="Pallen M.J."/>
        </authorList>
    </citation>
    <scope>NUCLEOTIDE SEQUENCE</scope>
    <source>
        <strain evidence="7">E3-2379</strain>
    </source>
</reference>
<comment type="caution">
    <text evidence="7">The sequence shown here is derived from an EMBL/GenBank/DDBJ whole genome shotgun (WGS) entry which is preliminary data.</text>
</comment>
<feature type="transmembrane region" description="Helical" evidence="6">
    <location>
        <begin position="12"/>
        <end position="31"/>
    </location>
</feature>
<evidence type="ECO:0000256" key="1">
    <source>
        <dbReference type="ARBA" id="ARBA00004651"/>
    </source>
</evidence>
<dbReference type="PANTHER" id="PTHR30250:SF21">
    <property type="entry name" value="LIPID II FLIPPASE MURJ"/>
    <property type="match status" value="1"/>
</dbReference>
<evidence type="ECO:0000313" key="7">
    <source>
        <dbReference type="EMBL" id="MBO8464156.1"/>
    </source>
</evidence>
<feature type="transmembrane region" description="Helical" evidence="6">
    <location>
        <begin position="43"/>
        <end position="64"/>
    </location>
</feature>
<comment type="subcellular location">
    <subcellularLocation>
        <location evidence="1">Cell membrane</location>
        <topology evidence="1">Multi-pass membrane protein</topology>
    </subcellularLocation>
</comment>
<dbReference type="Pfam" id="PF01943">
    <property type="entry name" value="Polysacc_synt"/>
    <property type="match status" value="1"/>
</dbReference>
<feature type="transmembrane region" description="Helical" evidence="6">
    <location>
        <begin position="387"/>
        <end position="408"/>
    </location>
</feature>
<sequence>MKTNNPLIKGTLILTTAGVLSRILGFYNRIFLSQFIGAKEVGIYQLIFPVYLLCFSICCQGIETSISRMVAATPVNDVKHRHKILLTGISFSFSLSLIAFALLYCFAKPISLFILKESGCILCLKIISFTIPFVAIKACILGYELGMTNSILPASTQLIEQIIRVGCIYALSITLFSDKSANATVATFGMAIGEILSFFFLLFIFLHREHKRSSFSSYPAISYRHIAKELLLDSIPLTSNRLVLTLLQSIEAVLIPSAFLTFYHSKNVSLEFYGILTGMVMPFIFFPSAITNSLSVMLLPTISSAKARKQQDLICTASSKSIYYSILIGIFSCFLFLFFGKELGLFLFHNKAAGELLFMMALICPFTYLTTTLSSILNGLGKMNRTFLHNMIASAIMLGFVVSSIPYYGMKGYLWGLLVSDLTLIVLD</sequence>
<evidence type="ECO:0000256" key="4">
    <source>
        <dbReference type="ARBA" id="ARBA00022989"/>
    </source>
</evidence>
<dbReference type="EMBL" id="JADIML010000271">
    <property type="protein sequence ID" value="MBO8464156.1"/>
    <property type="molecule type" value="Genomic_DNA"/>
</dbReference>
<reference evidence="7" key="1">
    <citation type="submission" date="2020-10" db="EMBL/GenBank/DDBJ databases">
        <authorList>
            <person name="Gilroy R."/>
        </authorList>
    </citation>
    <scope>NUCLEOTIDE SEQUENCE</scope>
    <source>
        <strain evidence="7">E3-2379</strain>
    </source>
</reference>
<keyword evidence="2" id="KW-1003">Cell membrane</keyword>
<keyword evidence="5 6" id="KW-0472">Membrane</keyword>
<evidence type="ECO:0000256" key="5">
    <source>
        <dbReference type="ARBA" id="ARBA00023136"/>
    </source>
</evidence>
<organism evidence="7 8">
    <name type="scientific">Candidatus Scybalomonas excrementavium</name>
    <dbReference type="NCBI Taxonomy" id="2840943"/>
    <lineage>
        <taxon>Bacteria</taxon>
        <taxon>Bacillati</taxon>
        <taxon>Bacillota</taxon>
        <taxon>Clostridia</taxon>
        <taxon>Lachnospirales</taxon>
        <taxon>Lachnospiraceae</taxon>
        <taxon>Lachnospiraceae incertae sedis</taxon>
        <taxon>Candidatus Scybalomonas</taxon>
    </lineage>
</organism>
<feature type="non-terminal residue" evidence="7">
    <location>
        <position position="428"/>
    </location>
</feature>
<feature type="transmembrane region" description="Helical" evidence="6">
    <location>
        <begin position="242"/>
        <end position="263"/>
    </location>
</feature>
<keyword evidence="3 6" id="KW-0812">Transmembrane</keyword>
<feature type="transmembrane region" description="Helical" evidence="6">
    <location>
        <begin position="84"/>
        <end position="107"/>
    </location>
</feature>
<protein>
    <submittedName>
        <fullName evidence="7">Polysaccharide biosynthesis protein</fullName>
    </submittedName>
</protein>
<dbReference type="CDD" id="cd13124">
    <property type="entry name" value="MATE_SpoVB_like"/>
    <property type="match status" value="1"/>
</dbReference>
<name>A0A9D9I349_9FIRM</name>
<accession>A0A9D9I349</accession>
<dbReference type="AlphaFoldDB" id="A0A9D9I349"/>
<proteinExistence type="predicted"/>
<feature type="transmembrane region" description="Helical" evidence="6">
    <location>
        <begin position="185"/>
        <end position="206"/>
    </location>
</feature>
<gene>
    <name evidence="7" type="ORF">IAC13_09515</name>
</gene>
<keyword evidence="4 6" id="KW-1133">Transmembrane helix</keyword>
<feature type="transmembrane region" description="Helical" evidence="6">
    <location>
        <begin position="321"/>
        <end position="339"/>
    </location>
</feature>
<feature type="transmembrane region" description="Helical" evidence="6">
    <location>
        <begin position="359"/>
        <end position="380"/>
    </location>
</feature>
<evidence type="ECO:0000256" key="6">
    <source>
        <dbReference type="SAM" id="Phobius"/>
    </source>
</evidence>
<feature type="transmembrane region" description="Helical" evidence="6">
    <location>
        <begin position="275"/>
        <end position="300"/>
    </location>
</feature>